<proteinExistence type="predicted"/>
<feature type="signal peptide" evidence="1">
    <location>
        <begin position="1"/>
        <end position="18"/>
    </location>
</feature>
<dbReference type="Proteomes" id="UP000242414">
    <property type="component" value="Unassembled WGS sequence"/>
</dbReference>
<evidence type="ECO:0000256" key="1">
    <source>
        <dbReference type="SAM" id="SignalP"/>
    </source>
</evidence>
<evidence type="ECO:0000313" key="2">
    <source>
        <dbReference type="EMBL" id="ORE11380.1"/>
    </source>
</evidence>
<reference evidence="2" key="1">
    <citation type="journal article" date="2016" name="Proc. Natl. Acad. Sci. U.S.A.">
        <title>Lipid metabolic changes in an early divergent fungus govern the establishment of a mutualistic symbiosis with endobacteria.</title>
        <authorList>
            <person name="Lastovetsky O.A."/>
            <person name="Gaspar M.L."/>
            <person name="Mondo S.J."/>
            <person name="LaButti K.M."/>
            <person name="Sandor L."/>
            <person name="Grigoriev I.V."/>
            <person name="Henry S.A."/>
            <person name="Pawlowska T.E."/>
        </authorList>
    </citation>
    <scope>NUCLEOTIDE SEQUENCE [LARGE SCALE GENOMIC DNA]</scope>
    <source>
        <strain evidence="2">ATCC 52814</strain>
    </source>
</reference>
<protein>
    <submittedName>
        <fullName evidence="2">Uncharacterized protein</fullName>
    </submittedName>
</protein>
<dbReference type="EMBL" id="KV921857">
    <property type="protein sequence ID" value="ORE11380.1"/>
    <property type="molecule type" value="Genomic_DNA"/>
</dbReference>
<feature type="chain" id="PRO_5010887105" evidence="1">
    <location>
        <begin position="19"/>
        <end position="73"/>
    </location>
</feature>
<organism evidence="2">
    <name type="scientific">Rhizopus microsporus var. microsporus</name>
    <dbReference type="NCBI Taxonomy" id="86635"/>
    <lineage>
        <taxon>Eukaryota</taxon>
        <taxon>Fungi</taxon>
        <taxon>Fungi incertae sedis</taxon>
        <taxon>Mucoromycota</taxon>
        <taxon>Mucoromycotina</taxon>
        <taxon>Mucoromycetes</taxon>
        <taxon>Mucorales</taxon>
        <taxon>Mucorineae</taxon>
        <taxon>Rhizopodaceae</taxon>
        <taxon>Rhizopus</taxon>
    </lineage>
</organism>
<dbReference type="AlphaFoldDB" id="A0A1X0RH98"/>
<dbReference type="OrthoDB" id="2267697at2759"/>
<name>A0A1X0RH98_RHIZD</name>
<gene>
    <name evidence="2" type="ORF">BCV72DRAFT_219915</name>
</gene>
<keyword evidence="1" id="KW-0732">Signal</keyword>
<accession>A0A1X0RH98</accession>
<dbReference type="VEuPathDB" id="FungiDB:BCV72DRAFT_219915"/>
<sequence>MKFSFVLLTALVISSVNAAESNTTVSNPLGGTAATASITVNNPNPGKSGAVQLSSGIALTTLASTAVAAYALF</sequence>